<proteinExistence type="predicted"/>
<sequence>MKESVGSRMVRLCVILIKVPPIFDTPRQCFRFLGSQFIALVKICWVSVPMGGVLLTGLYLLLHGTYPRYALCCLGLLRIIPFLEKLTISLEALWTYRFNRFLITHRYLDFLQLMTKMELK</sequence>
<evidence type="ECO:0000313" key="1">
    <source>
        <dbReference type="EMBL" id="KAI8551004.1"/>
    </source>
</evidence>
<accession>A0ACC0NE12</accession>
<dbReference type="Proteomes" id="UP001062846">
    <property type="component" value="Chromosome 6"/>
</dbReference>
<organism evidence="1 2">
    <name type="scientific">Rhododendron molle</name>
    <name type="common">Chinese azalea</name>
    <name type="synonym">Azalea mollis</name>
    <dbReference type="NCBI Taxonomy" id="49168"/>
    <lineage>
        <taxon>Eukaryota</taxon>
        <taxon>Viridiplantae</taxon>
        <taxon>Streptophyta</taxon>
        <taxon>Embryophyta</taxon>
        <taxon>Tracheophyta</taxon>
        <taxon>Spermatophyta</taxon>
        <taxon>Magnoliopsida</taxon>
        <taxon>eudicotyledons</taxon>
        <taxon>Gunneridae</taxon>
        <taxon>Pentapetalae</taxon>
        <taxon>asterids</taxon>
        <taxon>Ericales</taxon>
        <taxon>Ericaceae</taxon>
        <taxon>Ericoideae</taxon>
        <taxon>Rhodoreae</taxon>
        <taxon>Rhododendron</taxon>
    </lineage>
</organism>
<protein>
    <submittedName>
        <fullName evidence="1">Uncharacterized protein</fullName>
    </submittedName>
</protein>
<keyword evidence="2" id="KW-1185">Reference proteome</keyword>
<evidence type="ECO:0000313" key="2">
    <source>
        <dbReference type="Proteomes" id="UP001062846"/>
    </source>
</evidence>
<reference evidence="1" key="1">
    <citation type="submission" date="2022-02" db="EMBL/GenBank/DDBJ databases">
        <title>Plant Genome Project.</title>
        <authorList>
            <person name="Zhang R.-G."/>
        </authorList>
    </citation>
    <scope>NUCLEOTIDE SEQUENCE</scope>
    <source>
        <strain evidence="1">AT1</strain>
    </source>
</reference>
<name>A0ACC0NE12_RHOML</name>
<dbReference type="EMBL" id="CM046393">
    <property type="protein sequence ID" value="KAI8551004.1"/>
    <property type="molecule type" value="Genomic_DNA"/>
</dbReference>
<gene>
    <name evidence="1" type="ORF">RHMOL_Rhmol06G0151300</name>
</gene>
<comment type="caution">
    <text evidence="1">The sequence shown here is derived from an EMBL/GenBank/DDBJ whole genome shotgun (WGS) entry which is preliminary data.</text>
</comment>